<dbReference type="InterPro" id="IPR005119">
    <property type="entry name" value="LysR_subst-bd"/>
</dbReference>
<keyword evidence="8" id="KW-1185">Reference proteome</keyword>
<gene>
    <name evidence="7" type="ORF">MPLG2_1352</name>
</gene>
<feature type="domain" description="LysR substrate-binding" evidence="6">
    <location>
        <begin position="6"/>
        <end position="93"/>
    </location>
</feature>
<evidence type="ECO:0000313" key="7">
    <source>
        <dbReference type="EMBL" id="SPD86388.1"/>
    </source>
</evidence>
<evidence type="ECO:0000256" key="4">
    <source>
        <dbReference type="ARBA" id="ARBA00023163"/>
    </source>
</evidence>
<dbReference type="GO" id="GO:0003700">
    <property type="term" value="F:DNA-binding transcription factor activity"/>
    <property type="evidence" value="ECO:0007669"/>
    <property type="project" value="TreeGrafter"/>
</dbReference>
<dbReference type="Gene3D" id="3.40.190.10">
    <property type="entry name" value="Periplasmic binding protein-like II"/>
    <property type="match status" value="2"/>
</dbReference>
<feature type="compositionally biased region" description="Basic residues" evidence="5">
    <location>
        <begin position="192"/>
        <end position="204"/>
    </location>
</feature>
<protein>
    <recommendedName>
        <fullName evidence="6">LysR substrate-binding domain-containing protein</fullName>
    </recommendedName>
</protein>
<keyword evidence="2" id="KW-0805">Transcription regulation</keyword>
<comment type="similarity">
    <text evidence="1">Belongs to the LysR transcriptional regulatory family.</text>
</comment>
<dbReference type="GO" id="GO:0032993">
    <property type="term" value="C:protein-DNA complex"/>
    <property type="evidence" value="ECO:0007669"/>
    <property type="project" value="TreeGrafter"/>
</dbReference>
<keyword evidence="3" id="KW-0238">DNA-binding</keyword>
<evidence type="ECO:0000256" key="3">
    <source>
        <dbReference type="ARBA" id="ARBA00023125"/>
    </source>
</evidence>
<dbReference type="PANTHER" id="PTHR30346">
    <property type="entry name" value="TRANSCRIPTIONAL DUAL REGULATOR HCAR-RELATED"/>
    <property type="match status" value="1"/>
</dbReference>
<proteinExistence type="inferred from homology"/>
<evidence type="ECO:0000256" key="1">
    <source>
        <dbReference type="ARBA" id="ARBA00009437"/>
    </source>
</evidence>
<evidence type="ECO:0000256" key="5">
    <source>
        <dbReference type="SAM" id="MobiDB-lite"/>
    </source>
</evidence>
<evidence type="ECO:0000256" key="2">
    <source>
        <dbReference type="ARBA" id="ARBA00023015"/>
    </source>
</evidence>
<evidence type="ECO:0000313" key="8">
    <source>
        <dbReference type="Proteomes" id="UP000238164"/>
    </source>
</evidence>
<dbReference type="EMBL" id="LT985188">
    <property type="protein sequence ID" value="SPD86388.1"/>
    <property type="molecule type" value="Genomic_DNA"/>
</dbReference>
<dbReference type="Pfam" id="PF03466">
    <property type="entry name" value="LysR_substrate"/>
    <property type="match status" value="1"/>
</dbReference>
<accession>A0A2N9JFV5</accession>
<dbReference type="SUPFAM" id="SSF53850">
    <property type="entry name" value="Periplasmic binding protein-like II"/>
    <property type="match status" value="1"/>
</dbReference>
<dbReference type="KEGG" id="mgg:MPLG2_1352"/>
<sequence>MPGVTLTKWTSIWAERFPRTPLSVLEVTQAEQRTALDDGRVDVCFVRLPIDTSELHLIPLYEEAPVVWVSKEHPIAAFDEVTSADLDGETVLIEADADSINQVALEIAVLRVPMSVARTGSRRDLTYRPVTDAEGTTIGLAWRINDPHPLIDEFIGVVRGRTVNSSRTQQDRTRSTDETRPTRTRPAAQGRKSQKGSSARRRRG</sequence>
<organism evidence="7 8">
    <name type="scientific">Micropruina glycogenica</name>
    <dbReference type="NCBI Taxonomy" id="75385"/>
    <lineage>
        <taxon>Bacteria</taxon>
        <taxon>Bacillati</taxon>
        <taxon>Actinomycetota</taxon>
        <taxon>Actinomycetes</taxon>
        <taxon>Propionibacteriales</taxon>
        <taxon>Nocardioidaceae</taxon>
        <taxon>Micropruina</taxon>
    </lineage>
</organism>
<name>A0A2N9JFV5_9ACTN</name>
<feature type="region of interest" description="Disordered" evidence="5">
    <location>
        <begin position="162"/>
        <end position="204"/>
    </location>
</feature>
<dbReference type="AlphaFoldDB" id="A0A2N9JFV5"/>
<dbReference type="Proteomes" id="UP000238164">
    <property type="component" value="Chromosome 1"/>
</dbReference>
<dbReference type="GO" id="GO:0003677">
    <property type="term" value="F:DNA binding"/>
    <property type="evidence" value="ECO:0007669"/>
    <property type="project" value="UniProtKB-KW"/>
</dbReference>
<feature type="compositionally biased region" description="Basic and acidic residues" evidence="5">
    <location>
        <begin position="169"/>
        <end position="181"/>
    </location>
</feature>
<dbReference type="PANTHER" id="PTHR30346:SF0">
    <property type="entry name" value="HCA OPERON TRANSCRIPTIONAL ACTIVATOR HCAR"/>
    <property type="match status" value="1"/>
</dbReference>
<keyword evidence="4" id="KW-0804">Transcription</keyword>
<evidence type="ECO:0000259" key="6">
    <source>
        <dbReference type="Pfam" id="PF03466"/>
    </source>
</evidence>
<reference evidence="7 8" key="1">
    <citation type="submission" date="2018-02" db="EMBL/GenBank/DDBJ databases">
        <authorList>
            <person name="Cohen D.B."/>
            <person name="Kent A.D."/>
        </authorList>
    </citation>
    <scope>NUCLEOTIDE SEQUENCE [LARGE SCALE GENOMIC DNA]</scope>
    <source>
        <strain evidence="7">1</strain>
    </source>
</reference>